<keyword evidence="3" id="KW-1185">Reference proteome</keyword>
<comment type="caution">
    <text evidence="2">The sequence shown here is derived from an EMBL/GenBank/DDBJ whole genome shotgun (WGS) entry which is preliminary data.</text>
</comment>
<dbReference type="AlphaFoldDB" id="A0AAD5PTY1"/>
<protein>
    <submittedName>
        <fullName evidence="2">Uncharacterized protein</fullName>
    </submittedName>
</protein>
<proteinExistence type="predicted"/>
<feature type="region of interest" description="Disordered" evidence="1">
    <location>
        <begin position="353"/>
        <end position="375"/>
    </location>
</feature>
<evidence type="ECO:0000313" key="2">
    <source>
        <dbReference type="EMBL" id="KAI9555090.1"/>
    </source>
</evidence>
<sequence length="729" mass="82346">MAFALISLLYSRINMLFIKPEPREQDPEPLIHLADEETHQTRKCSPPPSFFHHENGRLLTPLIPSKIYREKAAQEHAENQISTSIKSKPELTPESPFSQGDIHDEPDCQNGPPNSVMPQETESPAFVERLKLLEERIAESERIGSIMSHDLKRTQFEMLELRKALQASNEIIKQLEQMLGNVVLTRQSTTPTSYAEEQIHHIANAPSQQVDDQAYQTPYRLIKDKGIRSSARPVLASVAGFPPPTPEEFQQRIWPIQEPIGNIEVFIPKPLPAEEILPSETKENPNRLVKDKGMTSGPRPVLASVSGFPPPTPEEFQQRIWPIQEPIGNIEVFIPKPLPAEEILPSETKENPHRLVKDNGVTSSPRPVLASVAGFPPPTPLEFQDKIWPTQEEFEHVHVFIPNNPPAEEIQPSVTKENPHRLVKDNGVTSSPRPVLASVAGFPPPTPLEFQDKIWPTQEEFEHVHVFIPNNPPAERFSLLSRRKIPIDCRRDSAFCHEGKSPSTGKGQRCDILPKTRPCISGRIPTADAAGVQDKIWPTQEEFEHVHVFIPNNPPAEEIQPSVTKENPHRLVKDNGVTSSPRPVLASVAGFPPPTPLEFQDKIWPTQEEFEHVHVFIPNNPPAEEIQPSVTKENPYRLVKDNGVKSSPRPVLASVAGFPPPTPLEFQDKIWPTETRFAENVKILTPTLENPIPFSLTLDESYVDENETQLTMTLKDPPKRQKRRWFFFF</sequence>
<evidence type="ECO:0000256" key="1">
    <source>
        <dbReference type="SAM" id="MobiDB-lite"/>
    </source>
</evidence>
<evidence type="ECO:0000313" key="3">
    <source>
        <dbReference type="Proteomes" id="UP000820818"/>
    </source>
</evidence>
<dbReference type="Proteomes" id="UP000820818">
    <property type="component" value="Linkage Group LG7"/>
</dbReference>
<feature type="compositionally biased region" description="Polar residues" evidence="1">
    <location>
        <begin position="111"/>
        <end position="121"/>
    </location>
</feature>
<dbReference type="EMBL" id="WJBH02000007">
    <property type="protein sequence ID" value="KAI9555090.1"/>
    <property type="molecule type" value="Genomic_DNA"/>
</dbReference>
<reference evidence="2 3" key="1">
    <citation type="submission" date="2022-05" db="EMBL/GenBank/DDBJ databases">
        <title>A multi-omics perspective on studying reproductive biology in Daphnia sinensis.</title>
        <authorList>
            <person name="Jia J."/>
        </authorList>
    </citation>
    <scope>NUCLEOTIDE SEQUENCE [LARGE SCALE GENOMIC DNA]</scope>
    <source>
        <strain evidence="2 3">WSL</strain>
    </source>
</reference>
<organism evidence="2 3">
    <name type="scientific">Daphnia sinensis</name>
    <dbReference type="NCBI Taxonomy" id="1820382"/>
    <lineage>
        <taxon>Eukaryota</taxon>
        <taxon>Metazoa</taxon>
        <taxon>Ecdysozoa</taxon>
        <taxon>Arthropoda</taxon>
        <taxon>Crustacea</taxon>
        <taxon>Branchiopoda</taxon>
        <taxon>Diplostraca</taxon>
        <taxon>Cladocera</taxon>
        <taxon>Anomopoda</taxon>
        <taxon>Daphniidae</taxon>
        <taxon>Daphnia</taxon>
        <taxon>Daphnia similis group</taxon>
    </lineage>
</organism>
<feature type="region of interest" description="Disordered" evidence="1">
    <location>
        <begin position="72"/>
        <end position="121"/>
    </location>
</feature>
<gene>
    <name evidence="2" type="ORF">GHT06_017605</name>
</gene>
<accession>A0AAD5PTY1</accession>
<name>A0AAD5PTY1_9CRUS</name>